<sequence>MRYLTITPIIFTAMAAFASAVPICQSDSCMSTGEILSRGVDSQAPSDEQNIPRPRDSESSLLDDVDSRVKKYITAGPLIAAIEKFPALGPVGNRLGTVLGIVGP</sequence>
<name>A0A5N7BC62_9EURO</name>
<accession>A0A5N7BC62</accession>
<dbReference type="EMBL" id="ML736195">
    <property type="protein sequence ID" value="KAE8379354.1"/>
    <property type="molecule type" value="Genomic_DNA"/>
</dbReference>
<feature type="chain" id="PRO_5024835156" evidence="2">
    <location>
        <begin position="21"/>
        <end position="104"/>
    </location>
</feature>
<proteinExistence type="predicted"/>
<keyword evidence="4" id="KW-1185">Reference proteome</keyword>
<dbReference type="Proteomes" id="UP000326198">
    <property type="component" value="Unassembled WGS sequence"/>
</dbReference>
<dbReference type="AlphaFoldDB" id="A0A5N7BC62"/>
<reference evidence="3 4" key="1">
    <citation type="submission" date="2019-04" db="EMBL/GenBank/DDBJ databases">
        <title>Friends and foes A comparative genomics studyof 23 Aspergillus species from section Flavi.</title>
        <authorList>
            <consortium name="DOE Joint Genome Institute"/>
            <person name="Kjaerbolling I."/>
            <person name="Vesth T."/>
            <person name="Frisvad J.C."/>
            <person name="Nybo J.L."/>
            <person name="Theobald S."/>
            <person name="Kildgaard S."/>
            <person name="Isbrandt T."/>
            <person name="Kuo A."/>
            <person name="Sato A."/>
            <person name="Lyhne E.K."/>
            <person name="Kogle M.E."/>
            <person name="Wiebenga A."/>
            <person name="Kun R.S."/>
            <person name="Lubbers R.J."/>
            <person name="Makela M.R."/>
            <person name="Barry K."/>
            <person name="Chovatia M."/>
            <person name="Clum A."/>
            <person name="Daum C."/>
            <person name="Haridas S."/>
            <person name="He G."/>
            <person name="LaButti K."/>
            <person name="Lipzen A."/>
            <person name="Mondo S."/>
            <person name="Riley R."/>
            <person name="Salamov A."/>
            <person name="Simmons B.A."/>
            <person name="Magnuson J.K."/>
            <person name="Henrissat B."/>
            <person name="Mortensen U.H."/>
            <person name="Larsen T.O."/>
            <person name="Devries R.P."/>
            <person name="Grigoriev I.V."/>
            <person name="Machida M."/>
            <person name="Baker S.E."/>
            <person name="Andersen M.R."/>
        </authorList>
    </citation>
    <scope>NUCLEOTIDE SEQUENCE [LARGE SCALE GENOMIC DNA]</scope>
    <source>
        <strain evidence="3 4">IBT 29228</strain>
    </source>
</reference>
<evidence type="ECO:0000256" key="2">
    <source>
        <dbReference type="SAM" id="SignalP"/>
    </source>
</evidence>
<organism evidence="3 4">
    <name type="scientific">Aspergillus bertholletiae</name>
    <dbReference type="NCBI Taxonomy" id="1226010"/>
    <lineage>
        <taxon>Eukaryota</taxon>
        <taxon>Fungi</taxon>
        <taxon>Dikarya</taxon>
        <taxon>Ascomycota</taxon>
        <taxon>Pezizomycotina</taxon>
        <taxon>Eurotiomycetes</taxon>
        <taxon>Eurotiomycetidae</taxon>
        <taxon>Eurotiales</taxon>
        <taxon>Aspergillaceae</taxon>
        <taxon>Aspergillus</taxon>
        <taxon>Aspergillus subgen. Circumdati</taxon>
    </lineage>
</organism>
<keyword evidence="2" id="KW-0732">Signal</keyword>
<evidence type="ECO:0000313" key="4">
    <source>
        <dbReference type="Proteomes" id="UP000326198"/>
    </source>
</evidence>
<evidence type="ECO:0000313" key="3">
    <source>
        <dbReference type="EMBL" id="KAE8379354.1"/>
    </source>
</evidence>
<feature type="region of interest" description="Disordered" evidence="1">
    <location>
        <begin position="37"/>
        <end position="63"/>
    </location>
</feature>
<evidence type="ECO:0000256" key="1">
    <source>
        <dbReference type="SAM" id="MobiDB-lite"/>
    </source>
</evidence>
<gene>
    <name evidence="3" type="ORF">BDV26DRAFT_259644</name>
</gene>
<feature type="signal peptide" evidence="2">
    <location>
        <begin position="1"/>
        <end position="20"/>
    </location>
</feature>
<protein>
    <submittedName>
        <fullName evidence="3">Uncharacterized protein</fullName>
    </submittedName>
</protein>